<proteinExistence type="predicted"/>
<feature type="domain" description="KfrA N-terminal DNA-binding" evidence="2">
    <location>
        <begin position="26"/>
        <end position="115"/>
    </location>
</feature>
<evidence type="ECO:0000313" key="4">
    <source>
        <dbReference type="Proteomes" id="UP000001890"/>
    </source>
</evidence>
<dbReference type="EMBL" id="FP565176">
    <property type="protein sequence ID" value="CBA16036.1"/>
    <property type="molecule type" value="Genomic_DNA"/>
</dbReference>
<sequence length="167" mass="18987">MIVITYREYANHRAGRRHRRHSRRCRRTCAAGERPTVERIRAHLGTGSPNTVVRWLDTWWQGLGDRIANVPEAVSALVGQWWTLALDHARSHAGEAIAAERTALQDARSSLEGDRHGCRPSSLSYGVRPKLPTKRNSSRRPELLSWSAWSSNSNARLMRWSGSVTRR</sequence>
<name>D2UDP4_XANAP</name>
<evidence type="ECO:0000259" key="2">
    <source>
        <dbReference type="Pfam" id="PF11740"/>
    </source>
</evidence>
<gene>
    <name evidence="3" type="ordered locus">XALc_1533</name>
</gene>
<organism evidence="3 4">
    <name type="scientific">Xanthomonas albilineans (strain GPE PC73 / CFBP 7063)</name>
    <dbReference type="NCBI Taxonomy" id="380358"/>
    <lineage>
        <taxon>Bacteria</taxon>
        <taxon>Pseudomonadati</taxon>
        <taxon>Pseudomonadota</taxon>
        <taxon>Gammaproteobacteria</taxon>
        <taxon>Lysobacterales</taxon>
        <taxon>Lysobacteraceae</taxon>
        <taxon>Xanthomonas</taxon>
    </lineage>
</organism>
<protein>
    <recommendedName>
        <fullName evidence="2">KfrA N-terminal DNA-binding domain-containing protein</fullName>
    </recommendedName>
</protein>
<dbReference type="InterPro" id="IPR021104">
    <property type="entry name" value="KfrA_DNA-bd_N"/>
</dbReference>
<dbReference type="Pfam" id="PF11740">
    <property type="entry name" value="KfrA_N"/>
    <property type="match status" value="1"/>
</dbReference>
<dbReference type="OrthoDB" id="583532at2"/>
<evidence type="ECO:0000313" key="3">
    <source>
        <dbReference type="EMBL" id="CBA16036.1"/>
    </source>
</evidence>
<accession>D2UDP4</accession>
<dbReference type="KEGG" id="xal:XALC_1533"/>
<dbReference type="AlphaFoldDB" id="D2UDP4"/>
<dbReference type="Proteomes" id="UP000001890">
    <property type="component" value="Chromosome"/>
</dbReference>
<dbReference type="eggNOG" id="COG1196">
    <property type="taxonomic scope" value="Bacteria"/>
</dbReference>
<feature type="region of interest" description="Disordered" evidence="1">
    <location>
        <begin position="110"/>
        <end position="138"/>
    </location>
</feature>
<reference evidence="3 4" key="1">
    <citation type="journal article" date="2009" name="BMC Genomics">
        <title>The complete genome sequence of Xanthomonas albilineans provides new insights into the reductive genome evolution of the xylem-limited Xanthomonadaceae.</title>
        <authorList>
            <person name="Pieretti I."/>
            <person name="Royer M."/>
            <person name="Barbe V."/>
            <person name="Carrere S."/>
            <person name="Koebnik R."/>
            <person name="Cociancich S."/>
            <person name="Couloux A."/>
            <person name="Darrasse A."/>
            <person name="Gouzy J."/>
            <person name="Jacques M.A."/>
            <person name="Lauber E."/>
            <person name="Manceau C."/>
            <person name="Mangenot S."/>
            <person name="Poussier S."/>
            <person name="Segurens B."/>
            <person name="Szurek B."/>
            <person name="Verdier V."/>
            <person name="Arlat M."/>
            <person name="Rott P."/>
        </authorList>
    </citation>
    <scope>NUCLEOTIDE SEQUENCE [LARGE SCALE GENOMIC DNA]</scope>
    <source>
        <strain evidence="4">GPE PC73 / CFBP 7063</strain>
    </source>
</reference>
<evidence type="ECO:0000256" key="1">
    <source>
        <dbReference type="SAM" id="MobiDB-lite"/>
    </source>
</evidence>
<keyword evidence="4" id="KW-1185">Reference proteome</keyword>
<dbReference type="STRING" id="380358.XALC_1533"/>